<evidence type="ECO:0000256" key="10">
    <source>
        <dbReference type="ARBA" id="ARBA00023004"/>
    </source>
</evidence>
<sequence>MHILLRLLGSIAAPPILYGLYHLFKIIQFRSNSQMKDLPGPPSKHWLWGNLKEIIDSDAGVLHEKWVAEYGTTMKYKMLFGRERLFTMDTKALNHILMNHYIYQKPEVARYNLSQILGEGVLSTEEDKHKLQRKIMNPAFGPSQIRELTEIFVSKSVELRDVWASQIAPVESGIVRIDVLSSLSKMTLDVIGLAGFNYKFNALKDNGESNELNKAFSVMFGDPDAQKIRTWPLAQALIPSLRSLPSQDPPGFKEAKKTMSRIGRDLLRESKASLQGTGEKAENWNSRDLLSLLVRSNMSSGDPSQRMSDEDVLAQVPTFLVAGHETTSTATTWALFALVQNLNVQRILREELYTLSTENPSMDELNSLPYLDKVVRETLRVHSPVPGTMRVAVQDDVIPLGKPIVDEKGVTRDSISVQKGQTFFIPILAINRDKTLWGEDAMEFKPERWDNLPASVSSIPGVWGNMLTFLGGAKACIGYRFSLIEMKALLFILIRSFEFELAVAPDDVIARTSVVQRPRLKSEVDVGSQLPLLVRLYQRA</sequence>
<evidence type="ECO:0000256" key="9">
    <source>
        <dbReference type="ARBA" id="ARBA00023002"/>
    </source>
</evidence>
<dbReference type="InterPro" id="IPR002403">
    <property type="entry name" value="Cyt_P450_E_grp-IV"/>
</dbReference>
<comment type="similarity">
    <text evidence="4">Belongs to the cytochrome P450 family.</text>
</comment>
<evidence type="ECO:0000256" key="4">
    <source>
        <dbReference type="ARBA" id="ARBA00010617"/>
    </source>
</evidence>
<protein>
    <submittedName>
        <fullName evidence="14">Cytochrome P450</fullName>
    </submittedName>
</protein>
<keyword evidence="10 13" id="KW-0408">Iron</keyword>
<evidence type="ECO:0000256" key="6">
    <source>
        <dbReference type="ARBA" id="ARBA00022692"/>
    </source>
</evidence>
<dbReference type="GO" id="GO:0016020">
    <property type="term" value="C:membrane"/>
    <property type="evidence" value="ECO:0007669"/>
    <property type="project" value="UniProtKB-SubCell"/>
</dbReference>
<organism evidence="14 15">
    <name type="scientific">Lentinula aciculospora</name>
    <dbReference type="NCBI Taxonomy" id="153920"/>
    <lineage>
        <taxon>Eukaryota</taxon>
        <taxon>Fungi</taxon>
        <taxon>Dikarya</taxon>
        <taxon>Basidiomycota</taxon>
        <taxon>Agaricomycotina</taxon>
        <taxon>Agaricomycetes</taxon>
        <taxon>Agaricomycetidae</taxon>
        <taxon>Agaricales</taxon>
        <taxon>Marasmiineae</taxon>
        <taxon>Omphalotaceae</taxon>
        <taxon>Lentinula</taxon>
    </lineage>
</organism>
<keyword evidence="11" id="KW-0503">Monooxygenase</keyword>
<name>A0A9W9A447_9AGAR</name>
<evidence type="ECO:0000256" key="7">
    <source>
        <dbReference type="ARBA" id="ARBA00022723"/>
    </source>
</evidence>
<dbReference type="InterPro" id="IPR050121">
    <property type="entry name" value="Cytochrome_P450_monoxygenase"/>
</dbReference>
<dbReference type="Pfam" id="PF00067">
    <property type="entry name" value="p450"/>
    <property type="match status" value="1"/>
</dbReference>
<gene>
    <name evidence="14" type="ORF">J3R30DRAFT_3514873</name>
</gene>
<dbReference type="InterPro" id="IPR036396">
    <property type="entry name" value="Cyt_P450_sf"/>
</dbReference>
<dbReference type="AlphaFoldDB" id="A0A9W9A447"/>
<accession>A0A9W9A447</accession>
<dbReference type="GO" id="GO:0020037">
    <property type="term" value="F:heme binding"/>
    <property type="evidence" value="ECO:0007669"/>
    <property type="project" value="InterPro"/>
</dbReference>
<evidence type="ECO:0000256" key="5">
    <source>
        <dbReference type="ARBA" id="ARBA00022617"/>
    </source>
</evidence>
<dbReference type="CDD" id="cd11069">
    <property type="entry name" value="CYP_FUM15-like"/>
    <property type="match status" value="1"/>
</dbReference>
<evidence type="ECO:0000313" key="14">
    <source>
        <dbReference type="EMBL" id="KAJ4473128.1"/>
    </source>
</evidence>
<keyword evidence="5 13" id="KW-0349">Heme</keyword>
<evidence type="ECO:0000256" key="12">
    <source>
        <dbReference type="ARBA" id="ARBA00023136"/>
    </source>
</evidence>
<dbReference type="PRINTS" id="PR00465">
    <property type="entry name" value="EP450IV"/>
</dbReference>
<dbReference type="PANTHER" id="PTHR24305:SF166">
    <property type="entry name" value="CYTOCHROME P450 12A4, MITOCHONDRIAL-RELATED"/>
    <property type="match status" value="1"/>
</dbReference>
<keyword evidence="15" id="KW-1185">Reference proteome</keyword>
<keyword evidence="8" id="KW-1133">Transmembrane helix</keyword>
<comment type="subcellular location">
    <subcellularLocation>
        <location evidence="2">Membrane</location>
    </subcellularLocation>
</comment>
<evidence type="ECO:0000256" key="3">
    <source>
        <dbReference type="ARBA" id="ARBA00004721"/>
    </source>
</evidence>
<keyword evidence="9" id="KW-0560">Oxidoreductase</keyword>
<dbReference type="Proteomes" id="UP001150266">
    <property type="component" value="Unassembled WGS sequence"/>
</dbReference>
<feature type="binding site" description="axial binding residue" evidence="13">
    <location>
        <position position="476"/>
    </location>
    <ligand>
        <name>heme</name>
        <dbReference type="ChEBI" id="CHEBI:30413"/>
    </ligand>
    <ligandPart>
        <name>Fe</name>
        <dbReference type="ChEBI" id="CHEBI:18248"/>
    </ligandPart>
</feature>
<comment type="pathway">
    <text evidence="3">Secondary metabolite biosynthesis; terpenoid biosynthesis.</text>
</comment>
<dbReference type="GO" id="GO:0004497">
    <property type="term" value="F:monooxygenase activity"/>
    <property type="evidence" value="ECO:0007669"/>
    <property type="project" value="UniProtKB-KW"/>
</dbReference>
<reference evidence="14" key="1">
    <citation type="submission" date="2022-08" db="EMBL/GenBank/DDBJ databases">
        <title>A Global Phylogenomic Analysis of the Shiitake Genus Lentinula.</title>
        <authorList>
            <consortium name="DOE Joint Genome Institute"/>
            <person name="Sierra-Patev S."/>
            <person name="Min B."/>
            <person name="Naranjo-Ortiz M."/>
            <person name="Looney B."/>
            <person name="Konkel Z."/>
            <person name="Slot J.C."/>
            <person name="Sakamoto Y."/>
            <person name="Steenwyk J.L."/>
            <person name="Rokas A."/>
            <person name="Carro J."/>
            <person name="Camarero S."/>
            <person name="Ferreira P."/>
            <person name="Molpeceres G."/>
            <person name="Ruiz-Duenas F.J."/>
            <person name="Serrano A."/>
            <person name="Henrissat B."/>
            <person name="Drula E."/>
            <person name="Hughes K.W."/>
            <person name="Mata J.L."/>
            <person name="Ishikawa N.K."/>
            <person name="Vargas-Isla R."/>
            <person name="Ushijima S."/>
            <person name="Smith C.A."/>
            <person name="Ahrendt S."/>
            <person name="Andreopoulos W."/>
            <person name="He G."/>
            <person name="Labutti K."/>
            <person name="Lipzen A."/>
            <person name="Ng V."/>
            <person name="Riley R."/>
            <person name="Sandor L."/>
            <person name="Barry K."/>
            <person name="Martinez A.T."/>
            <person name="Xiao Y."/>
            <person name="Gibbons J.G."/>
            <person name="Terashima K."/>
            <person name="Grigoriev I.V."/>
            <person name="Hibbett D.S."/>
        </authorList>
    </citation>
    <scope>NUCLEOTIDE SEQUENCE</scope>
    <source>
        <strain evidence="14">JLM2183</strain>
    </source>
</reference>
<dbReference type="GO" id="GO:0005506">
    <property type="term" value="F:iron ion binding"/>
    <property type="evidence" value="ECO:0007669"/>
    <property type="project" value="InterPro"/>
</dbReference>
<dbReference type="SUPFAM" id="SSF48264">
    <property type="entry name" value="Cytochrome P450"/>
    <property type="match status" value="1"/>
</dbReference>
<dbReference type="PANTHER" id="PTHR24305">
    <property type="entry name" value="CYTOCHROME P450"/>
    <property type="match status" value="1"/>
</dbReference>
<comment type="cofactor">
    <cofactor evidence="1 13">
        <name>heme</name>
        <dbReference type="ChEBI" id="CHEBI:30413"/>
    </cofactor>
</comment>
<keyword evidence="12" id="KW-0472">Membrane</keyword>
<comment type="caution">
    <text evidence="14">The sequence shown here is derived from an EMBL/GenBank/DDBJ whole genome shotgun (WGS) entry which is preliminary data.</text>
</comment>
<proteinExistence type="inferred from homology"/>
<dbReference type="InterPro" id="IPR001128">
    <property type="entry name" value="Cyt_P450"/>
</dbReference>
<dbReference type="Gene3D" id="1.10.630.10">
    <property type="entry name" value="Cytochrome P450"/>
    <property type="match status" value="1"/>
</dbReference>
<dbReference type="GO" id="GO:0016705">
    <property type="term" value="F:oxidoreductase activity, acting on paired donors, with incorporation or reduction of molecular oxygen"/>
    <property type="evidence" value="ECO:0007669"/>
    <property type="project" value="InterPro"/>
</dbReference>
<dbReference type="EMBL" id="JAOTPV010000018">
    <property type="protein sequence ID" value="KAJ4473128.1"/>
    <property type="molecule type" value="Genomic_DNA"/>
</dbReference>
<evidence type="ECO:0000256" key="13">
    <source>
        <dbReference type="PIRSR" id="PIRSR602403-1"/>
    </source>
</evidence>
<dbReference type="PRINTS" id="PR00385">
    <property type="entry name" value="P450"/>
</dbReference>
<keyword evidence="6" id="KW-0812">Transmembrane</keyword>
<evidence type="ECO:0000256" key="8">
    <source>
        <dbReference type="ARBA" id="ARBA00022989"/>
    </source>
</evidence>
<keyword evidence="7 13" id="KW-0479">Metal-binding</keyword>
<evidence type="ECO:0000256" key="1">
    <source>
        <dbReference type="ARBA" id="ARBA00001971"/>
    </source>
</evidence>
<evidence type="ECO:0000256" key="2">
    <source>
        <dbReference type="ARBA" id="ARBA00004370"/>
    </source>
</evidence>
<evidence type="ECO:0000256" key="11">
    <source>
        <dbReference type="ARBA" id="ARBA00023033"/>
    </source>
</evidence>
<dbReference type="OrthoDB" id="1470350at2759"/>
<evidence type="ECO:0000313" key="15">
    <source>
        <dbReference type="Proteomes" id="UP001150266"/>
    </source>
</evidence>